<name>K0X492_9BACT</name>
<reference evidence="2 3" key="1">
    <citation type="submission" date="2012-08" db="EMBL/GenBank/DDBJ databases">
        <title>The Genome Sequence of Barnesiella intestinihominis YIT 11860.</title>
        <authorList>
            <consortium name="The Broad Institute Genome Sequencing Platform"/>
            <person name="Earl A."/>
            <person name="Ward D."/>
            <person name="Feldgarden M."/>
            <person name="Gevers D."/>
            <person name="Morotomi M."/>
            <person name="Walker B."/>
            <person name="Young S.K."/>
            <person name="Zeng Q."/>
            <person name="Gargeya S."/>
            <person name="Fitzgerald M."/>
            <person name="Haas B."/>
            <person name="Abouelleil A."/>
            <person name="Alvarado L."/>
            <person name="Arachchi H.M."/>
            <person name="Berlin A.M."/>
            <person name="Chapman S.B."/>
            <person name="Goldberg J."/>
            <person name="Griggs A."/>
            <person name="Gujja S."/>
            <person name="Hansen M."/>
            <person name="Howarth C."/>
            <person name="Imamovic A."/>
            <person name="Larimer J."/>
            <person name="McCowen C."/>
            <person name="Montmayeur A."/>
            <person name="Murphy C."/>
            <person name="Neiman D."/>
            <person name="Pearson M."/>
            <person name="Priest M."/>
            <person name="Roberts A."/>
            <person name="Saif S."/>
            <person name="Shea T."/>
            <person name="Sisk P."/>
            <person name="Sykes S."/>
            <person name="Wortman J."/>
            <person name="Nusbaum C."/>
            <person name="Birren B."/>
        </authorList>
    </citation>
    <scope>NUCLEOTIDE SEQUENCE [LARGE SCALE GENOMIC DNA]</scope>
    <source>
        <strain evidence="2 3">YIT 11860</strain>
    </source>
</reference>
<keyword evidence="3" id="KW-1185">Reference proteome</keyword>
<feature type="transmembrane region" description="Helical" evidence="1">
    <location>
        <begin position="144"/>
        <end position="166"/>
    </location>
</feature>
<dbReference type="EMBL" id="ADLE01000001">
    <property type="protein sequence ID" value="EJZ66257.1"/>
    <property type="molecule type" value="Genomic_DNA"/>
</dbReference>
<keyword evidence="1" id="KW-0812">Transmembrane</keyword>
<comment type="caution">
    <text evidence="2">The sequence shown here is derived from an EMBL/GenBank/DDBJ whole genome shotgun (WGS) entry which is preliminary data.</text>
</comment>
<feature type="transmembrane region" description="Helical" evidence="1">
    <location>
        <begin position="178"/>
        <end position="196"/>
    </location>
</feature>
<keyword evidence="1" id="KW-0472">Membrane</keyword>
<protein>
    <submittedName>
        <fullName evidence="2">Uncharacterized protein</fullName>
    </submittedName>
</protein>
<dbReference type="GeneID" id="77847782"/>
<feature type="transmembrane region" description="Helical" evidence="1">
    <location>
        <begin position="63"/>
        <end position="83"/>
    </location>
</feature>
<feature type="transmembrane region" description="Helical" evidence="1">
    <location>
        <begin position="12"/>
        <end position="29"/>
    </location>
</feature>
<dbReference type="HOGENOM" id="CLU_625090_0_0_10"/>
<evidence type="ECO:0000313" key="2">
    <source>
        <dbReference type="EMBL" id="EJZ66257.1"/>
    </source>
</evidence>
<proteinExistence type="predicted"/>
<organism evidence="2 3">
    <name type="scientific">Barnesiella intestinihominis YIT 11860</name>
    <dbReference type="NCBI Taxonomy" id="742726"/>
    <lineage>
        <taxon>Bacteria</taxon>
        <taxon>Pseudomonadati</taxon>
        <taxon>Bacteroidota</taxon>
        <taxon>Bacteroidia</taxon>
        <taxon>Bacteroidales</taxon>
        <taxon>Barnesiellaceae</taxon>
        <taxon>Barnesiella</taxon>
    </lineage>
</organism>
<dbReference type="Proteomes" id="UP000006044">
    <property type="component" value="Unassembled WGS sequence"/>
</dbReference>
<dbReference type="AlphaFoldDB" id="K0X492"/>
<accession>K0X492</accession>
<evidence type="ECO:0000313" key="3">
    <source>
        <dbReference type="Proteomes" id="UP000006044"/>
    </source>
</evidence>
<evidence type="ECO:0000256" key="1">
    <source>
        <dbReference type="SAM" id="Phobius"/>
    </source>
</evidence>
<feature type="transmembrane region" description="Helical" evidence="1">
    <location>
        <begin position="89"/>
        <end position="108"/>
    </location>
</feature>
<dbReference type="RefSeq" id="WP_008860931.1">
    <property type="nucleotide sequence ID" value="NZ_JH815203.1"/>
</dbReference>
<dbReference type="OrthoDB" id="1091154at2"/>
<feature type="transmembrane region" description="Helical" evidence="1">
    <location>
        <begin position="35"/>
        <end position="56"/>
    </location>
</feature>
<dbReference type="STRING" id="742726.HMPREF9448_00434"/>
<gene>
    <name evidence="2" type="ORF">HMPREF9448_00434</name>
</gene>
<keyword evidence="1" id="KW-1133">Transmembrane helix</keyword>
<sequence>MEKKKSNKISWSTIYSLGLVPAILVWGLAPSLKENVIVLTSIIAGIIWTIFSRLYIHFFKGCGIIGWITGWSMIFGGITKAFLLLFGYYNIPIVLFWAPCMVVILYLFEHRNIHPPFCYQCILKRGGIRERHLLGDFSRYETHYIVRLILIGSILVTMLSWILFAFGVERQSRAGNYFYFYFPLGLSIAIIIFEIIRRLLIQQLIESHEKKCKRYINDKTNNPDMDYFFTVIRIMVIGQEKIYLIENKGDEIEFNSGKGFDIPIHRYTDYCTTQEEEEQKARQIIREELQIEKPDLRHISSAIAEDSWRRVGHYVLFISDKDQNKLNRYNGRWYTLEEITRLFHSNRLYPLFKEIYARFYTIVNTARTYYSNGKRRYPIRGYKPSFTLHRIDLLDIELDDPVWLYVSRHNDDRLLYRIDKWIRKILGKKCSSSNCCDA</sequence>